<keyword evidence="2 4" id="KW-0238">DNA-binding</keyword>
<dbReference type="InterPro" id="IPR036271">
    <property type="entry name" value="Tet_transcr_reg_TetR-rel_C_sf"/>
</dbReference>
<gene>
    <name evidence="7" type="ORF">CP978_34580</name>
    <name evidence="6" type="ORF">SNOD_34345</name>
</gene>
<reference evidence="7 9" key="3">
    <citation type="submission" date="2017-09" db="EMBL/GenBank/DDBJ databases">
        <title>Streptomyces genome completion.</title>
        <authorList>
            <person name="Lee N."/>
            <person name="Cho B.-K."/>
        </authorList>
    </citation>
    <scope>NUCLEOTIDE SEQUENCE [LARGE SCALE GENOMIC DNA]</scope>
    <source>
        <strain evidence="7 9">ATCC 14899</strain>
    </source>
</reference>
<dbReference type="NCBIfam" id="NF041196">
    <property type="entry name" value="ScbR_bind_reg"/>
    <property type="match status" value="1"/>
</dbReference>
<dbReference type="STRING" id="40318.SNOD_34345"/>
<dbReference type="InterPro" id="IPR047923">
    <property type="entry name" value="ArpA-like"/>
</dbReference>
<evidence type="ECO:0000256" key="2">
    <source>
        <dbReference type="ARBA" id="ARBA00023125"/>
    </source>
</evidence>
<dbReference type="InterPro" id="IPR054126">
    <property type="entry name" value="CprB_TetR_C"/>
</dbReference>
<reference evidence="6 8" key="2">
    <citation type="journal article" date="2016" name="Appl. Microbiol. Biotechnol.">
        <title>Exploiting the genome sequence of Streptomyces nodosus for enhanced antibiotic production.</title>
        <authorList>
            <person name="Sweeney P."/>
            <person name="Murphy C.D."/>
            <person name="Caffrey P."/>
        </authorList>
    </citation>
    <scope>NUCLEOTIDE SEQUENCE [LARGE SCALE GENOMIC DNA]</scope>
    <source>
        <strain evidence="6 8">ATCC 14899</strain>
    </source>
</reference>
<evidence type="ECO:0000313" key="6">
    <source>
        <dbReference type="EMBL" id="AJE44550.1"/>
    </source>
</evidence>
<dbReference type="SMR" id="A0A0B5DTG5"/>
<feature type="domain" description="HTH tetR-type" evidence="5">
    <location>
        <begin position="11"/>
        <end position="71"/>
    </location>
</feature>
<keyword evidence="1" id="KW-0805">Transcription regulation</keyword>
<dbReference type="GO" id="GO:0003700">
    <property type="term" value="F:DNA-binding transcription factor activity"/>
    <property type="evidence" value="ECO:0007669"/>
    <property type="project" value="TreeGrafter"/>
</dbReference>
<dbReference type="InterPro" id="IPR023772">
    <property type="entry name" value="DNA-bd_HTH_TetR-type_CS"/>
</dbReference>
<evidence type="ECO:0000256" key="1">
    <source>
        <dbReference type="ARBA" id="ARBA00023015"/>
    </source>
</evidence>
<dbReference type="GO" id="GO:0000976">
    <property type="term" value="F:transcription cis-regulatory region binding"/>
    <property type="evidence" value="ECO:0007669"/>
    <property type="project" value="TreeGrafter"/>
</dbReference>
<dbReference type="Proteomes" id="UP000031526">
    <property type="component" value="Chromosome"/>
</dbReference>
<evidence type="ECO:0000313" key="7">
    <source>
        <dbReference type="EMBL" id="QEV43687.1"/>
    </source>
</evidence>
<dbReference type="EMBL" id="CP009313">
    <property type="protein sequence ID" value="AJE44550.1"/>
    <property type="molecule type" value="Genomic_DNA"/>
</dbReference>
<dbReference type="PANTHER" id="PTHR30055">
    <property type="entry name" value="HTH-TYPE TRANSCRIPTIONAL REGULATOR RUTR"/>
    <property type="match status" value="1"/>
</dbReference>
<feature type="DNA-binding region" description="H-T-H motif" evidence="4">
    <location>
        <begin position="34"/>
        <end position="53"/>
    </location>
</feature>
<keyword evidence="6" id="KW-0675">Receptor</keyword>
<dbReference type="EMBL" id="CP023747">
    <property type="protein sequence ID" value="QEV43687.1"/>
    <property type="molecule type" value="Genomic_DNA"/>
</dbReference>
<dbReference type="SUPFAM" id="SSF48498">
    <property type="entry name" value="Tetracyclin repressor-like, C-terminal domain"/>
    <property type="match status" value="1"/>
</dbReference>
<dbReference type="PROSITE" id="PS50977">
    <property type="entry name" value="HTH_TETR_2"/>
    <property type="match status" value="1"/>
</dbReference>
<evidence type="ECO:0000259" key="5">
    <source>
        <dbReference type="PROSITE" id="PS50977"/>
    </source>
</evidence>
<dbReference type="Pfam" id="PF21935">
    <property type="entry name" value="TetR_C_45"/>
    <property type="match status" value="1"/>
</dbReference>
<evidence type="ECO:0000313" key="9">
    <source>
        <dbReference type="Proteomes" id="UP000325763"/>
    </source>
</evidence>
<evidence type="ECO:0000256" key="4">
    <source>
        <dbReference type="PROSITE-ProRule" id="PRU00335"/>
    </source>
</evidence>
<protein>
    <submittedName>
        <fullName evidence="6">Butyrolactone receptor</fullName>
    </submittedName>
    <submittedName>
        <fullName evidence="7">TetR/AcrR family transcriptional regulator</fullName>
    </submittedName>
</protein>
<dbReference type="Pfam" id="PF00440">
    <property type="entry name" value="TetR_N"/>
    <property type="match status" value="1"/>
</dbReference>
<dbReference type="InterPro" id="IPR050109">
    <property type="entry name" value="HTH-type_TetR-like_transc_reg"/>
</dbReference>
<dbReference type="RefSeq" id="WP_079162609.1">
    <property type="nucleotide sequence ID" value="NZ_CP009313.1"/>
</dbReference>
<evidence type="ECO:0000256" key="3">
    <source>
        <dbReference type="ARBA" id="ARBA00023163"/>
    </source>
</evidence>
<dbReference type="HOGENOM" id="CLU_069356_8_0_11"/>
<dbReference type="PROSITE" id="PS01081">
    <property type="entry name" value="HTH_TETR_1"/>
    <property type="match status" value="1"/>
</dbReference>
<dbReference type="PRINTS" id="PR00455">
    <property type="entry name" value="HTHTETR"/>
</dbReference>
<keyword evidence="3" id="KW-0804">Transcription</keyword>
<proteinExistence type="predicted"/>
<dbReference type="SUPFAM" id="SSF46689">
    <property type="entry name" value="Homeodomain-like"/>
    <property type="match status" value="1"/>
</dbReference>
<dbReference type="InterPro" id="IPR001647">
    <property type="entry name" value="HTH_TetR"/>
</dbReference>
<accession>A0A0B5DTG5</accession>
<evidence type="ECO:0000313" key="8">
    <source>
        <dbReference type="Proteomes" id="UP000031526"/>
    </source>
</evidence>
<dbReference type="OrthoDB" id="3237195at2"/>
<sequence length="241" mass="26206">MAQQPKQERAVQTRESLLRAAADVFDEVGFAGASISRILKRAGLTAGALYFHFDSKEDLARAVMNAQPRSIVPWLESEGLQRLVDITMVWAYQLRVDPLLRAGVRLTGEQGSFGVKDAAPYQEWSQIMTECLESARERGELQAGVEPAELAEFVVEACTGMQMYSAVASEARADLSERAVRMWRLLLPGVAVPAVVARTEVNPDRIRDVLRVASTAATAADGQVRKGAEEFVGGERADAAG</sequence>
<reference evidence="8" key="1">
    <citation type="submission" date="2014-09" db="EMBL/GenBank/DDBJ databases">
        <title>Sequence of the Streptomyces nodosus genome.</title>
        <authorList>
            <person name="Sweeney P."/>
            <person name="Stephens N."/>
            <person name="Murphy C."/>
            <person name="Caffrey P."/>
        </authorList>
    </citation>
    <scope>NUCLEOTIDE SEQUENCE [LARGE SCALE GENOMIC DNA]</scope>
    <source>
        <strain evidence="8">ATCC 14899</strain>
    </source>
</reference>
<dbReference type="KEGG" id="snq:CP978_34580"/>
<organism evidence="6 8">
    <name type="scientific">Streptomyces nodosus</name>
    <dbReference type="NCBI Taxonomy" id="40318"/>
    <lineage>
        <taxon>Bacteria</taxon>
        <taxon>Bacillati</taxon>
        <taxon>Actinomycetota</taxon>
        <taxon>Actinomycetes</taxon>
        <taxon>Kitasatosporales</taxon>
        <taxon>Streptomycetaceae</taxon>
        <taxon>Streptomyces</taxon>
    </lineage>
</organism>
<keyword evidence="8" id="KW-1185">Reference proteome</keyword>
<dbReference type="PANTHER" id="PTHR30055:SF234">
    <property type="entry name" value="HTH-TYPE TRANSCRIPTIONAL REGULATOR BETI"/>
    <property type="match status" value="1"/>
</dbReference>
<dbReference type="Gene3D" id="1.10.357.10">
    <property type="entry name" value="Tetracycline Repressor, domain 2"/>
    <property type="match status" value="1"/>
</dbReference>
<dbReference type="AlphaFoldDB" id="A0A0B5DTG5"/>
<name>A0A0B5DTG5_9ACTN</name>
<dbReference type="InterPro" id="IPR009057">
    <property type="entry name" value="Homeodomain-like_sf"/>
</dbReference>
<dbReference type="Proteomes" id="UP000325763">
    <property type="component" value="Chromosome"/>
</dbReference>